<dbReference type="Pfam" id="PF00021">
    <property type="entry name" value="UPAR_LY6"/>
    <property type="match status" value="3"/>
</dbReference>
<evidence type="ECO:0000256" key="10">
    <source>
        <dbReference type="ARBA" id="ARBA00023180"/>
    </source>
</evidence>
<dbReference type="AlphaFoldDB" id="A0A6I8PRL8"/>
<dbReference type="Ensembl" id="ENSOANT00000056965.1">
    <property type="protein sequence ID" value="ENSOANP00000054237.1"/>
    <property type="gene ID" value="ENSOANG00000045687.1"/>
</dbReference>
<keyword evidence="11" id="KW-0449">Lipoprotein</keyword>
<keyword evidence="4" id="KW-0336">GPI-anchor</keyword>
<evidence type="ECO:0000256" key="2">
    <source>
        <dbReference type="ARBA" id="ARBA00019778"/>
    </source>
</evidence>
<dbReference type="SMART" id="SM00134">
    <property type="entry name" value="LU"/>
    <property type="match status" value="3"/>
</dbReference>
<evidence type="ECO:0000256" key="3">
    <source>
        <dbReference type="ARBA" id="ARBA00022475"/>
    </source>
</evidence>
<evidence type="ECO:0000256" key="11">
    <source>
        <dbReference type="ARBA" id="ARBA00023288"/>
    </source>
</evidence>
<dbReference type="PANTHER" id="PTHR10624:SF6">
    <property type="entry name" value="UROKINASE PLASMINOGEN ACTIVATOR SURFACE RECEPTOR"/>
    <property type="match status" value="1"/>
</dbReference>
<dbReference type="CDD" id="cd23557">
    <property type="entry name" value="TFP_LU_ECD_uPAR_rpt2"/>
    <property type="match status" value="1"/>
</dbReference>
<dbReference type="OrthoDB" id="5945173at2759"/>
<dbReference type="InParanoid" id="A0A6I8PRL8"/>
<feature type="signal peptide" evidence="12">
    <location>
        <begin position="1"/>
        <end position="26"/>
    </location>
</feature>
<dbReference type="PANTHER" id="PTHR10624">
    <property type="entry name" value="UROKINASE PLASMINOGEN ACTIVATOR SURFACE RECEPTOR-RELATED"/>
    <property type="match status" value="1"/>
</dbReference>
<keyword evidence="3" id="KW-1003">Cell membrane</keyword>
<sequence>MRTLTICPPPPLLLLLLAGLRTPASGLRCYRCEGDGTCSVEECPKARQSCRTTSLWDEDVSSSVMVKKEEKSCAWAGKPNSSLTYLTGQTRITLLENHCTTDLCNKRQDRVGSTPARGGLECVTCGSSDLSCERNMHRTMRCSPQDQCVDLTSYSVPDESAPDERHIRGCGQLSDCSGPLGFHNNHTFTLLRCCNSSLCNGGPVTHHSLLPPNGVKCRSCWGNSTHGCSHREESTISCQGPMDHCLEATGMHELWGPQAMVKGCATAGWCKSPYLSVYGGLDQVEVRCCSDGLCQHQSTPRSGTTPHPHLALSSFLALLVPLALAPSL</sequence>
<dbReference type="GeneTree" id="ENSGT00940000153599"/>
<dbReference type="InterPro" id="IPR045860">
    <property type="entry name" value="Snake_toxin-like_sf"/>
</dbReference>
<evidence type="ECO:0000256" key="1">
    <source>
        <dbReference type="ARBA" id="ARBA00004609"/>
    </source>
</evidence>
<evidence type="ECO:0000256" key="6">
    <source>
        <dbReference type="ARBA" id="ARBA00022737"/>
    </source>
</evidence>
<dbReference type="FunCoup" id="A0A6I8PRL8">
    <property type="interactions" value="205"/>
</dbReference>
<evidence type="ECO:0000256" key="5">
    <source>
        <dbReference type="ARBA" id="ARBA00022729"/>
    </source>
</evidence>
<keyword evidence="9" id="KW-0675">Receptor</keyword>
<dbReference type="InterPro" id="IPR016054">
    <property type="entry name" value="LY6_UPA_recep-like"/>
</dbReference>
<dbReference type="Gene3D" id="2.10.60.10">
    <property type="entry name" value="CD59"/>
    <property type="match status" value="3"/>
</dbReference>
<keyword evidence="5 12" id="KW-0732">Signal</keyword>
<dbReference type="KEGG" id="oaa:114812017"/>
<evidence type="ECO:0000256" key="7">
    <source>
        <dbReference type="ARBA" id="ARBA00023136"/>
    </source>
</evidence>
<keyword evidence="10" id="KW-0325">Glycoprotein</keyword>
<reference evidence="14" key="3">
    <citation type="submission" date="2025-09" db="UniProtKB">
        <authorList>
            <consortium name="Ensembl"/>
        </authorList>
    </citation>
    <scope>IDENTIFICATION</scope>
    <source>
        <strain evidence="14">Glennie</strain>
    </source>
</reference>
<evidence type="ECO:0000256" key="8">
    <source>
        <dbReference type="ARBA" id="ARBA00023157"/>
    </source>
</evidence>
<keyword evidence="8" id="KW-1015">Disulfide bond</keyword>
<dbReference type="GeneID" id="114812017"/>
<feature type="domain" description="UPAR/Ly6" evidence="13">
    <location>
        <begin position="27"/>
        <end position="118"/>
    </location>
</feature>
<gene>
    <name evidence="14" type="primary">PLAUR</name>
</gene>
<organism evidence="14 15">
    <name type="scientific">Ornithorhynchus anatinus</name>
    <name type="common">Duckbill platypus</name>
    <dbReference type="NCBI Taxonomy" id="9258"/>
    <lineage>
        <taxon>Eukaryota</taxon>
        <taxon>Metazoa</taxon>
        <taxon>Chordata</taxon>
        <taxon>Craniata</taxon>
        <taxon>Vertebrata</taxon>
        <taxon>Euteleostomi</taxon>
        <taxon>Mammalia</taxon>
        <taxon>Monotremata</taxon>
        <taxon>Ornithorhynchidae</taxon>
        <taxon>Ornithorhynchus</taxon>
    </lineage>
</organism>
<protein>
    <recommendedName>
        <fullName evidence="2">Urokinase plasminogen activator surface receptor</fullName>
    </recommendedName>
</protein>
<evidence type="ECO:0000259" key="13">
    <source>
        <dbReference type="SMART" id="SM00134"/>
    </source>
</evidence>
<evidence type="ECO:0000256" key="9">
    <source>
        <dbReference type="ARBA" id="ARBA00023170"/>
    </source>
</evidence>
<comment type="subcellular location">
    <subcellularLocation>
        <location evidence="1">Cell membrane</location>
        <topology evidence="1">Lipid-anchor</topology>
        <topology evidence="1">GPI-anchor</topology>
    </subcellularLocation>
</comment>
<dbReference type="CDD" id="cd23558">
    <property type="entry name" value="TFP_LU_ECD_uPAR_rpt3"/>
    <property type="match status" value="1"/>
</dbReference>
<dbReference type="GO" id="GO:0098552">
    <property type="term" value="C:side of membrane"/>
    <property type="evidence" value="ECO:0007669"/>
    <property type="project" value="UniProtKB-KW"/>
</dbReference>
<keyword evidence="15" id="KW-1185">Reference proteome</keyword>
<dbReference type="CTD" id="5329"/>
<dbReference type="PROSITE" id="PS00983">
    <property type="entry name" value="LY6_UPAR"/>
    <property type="match status" value="1"/>
</dbReference>
<evidence type="ECO:0000313" key="15">
    <source>
        <dbReference type="Proteomes" id="UP000002279"/>
    </source>
</evidence>
<evidence type="ECO:0000256" key="12">
    <source>
        <dbReference type="SAM" id="SignalP"/>
    </source>
</evidence>
<keyword evidence="7" id="KW-0472">Membrane</keyword>
<dbReference type="InterPro" id="IPR018363">
    <property type="entry name" value="CD59_antigen_CS"/>
</dbReference>
<name>A0A6I8PRL8_ORNAN</name>
<reference evidence="14" key="2">
    <citation type="submission" date="2025-08" db="UniProtKB">
        <authorList>
            <consortium name="Ensembl"/>
        </authorList>
    </citation>
    <scope>IDENTIFICATION</scope>
    <source>
        <strain evidence="14">Glennie</strain>
    </source>
</reference>
<dbReference type="Proteomes" id="UP000002279">
    <property type="component" value="Chromosome 5"/>
</dbReference>
<dbReference type="Bgee" id="ENSOANG00000045687">
    <property type="expression patterns" value="Expressed in fibroblast and 7 other cell types or tissues"/>
</dbReference>
<dbReference type="RefSeq" id="XP_028920361.1">
    <property type="nucleotide sequence ID" value="XM_029064528.2"/>
</dbReference>
<dbReference type="SUPFAM" id="SSF57302">
    <property type="entry name" value="Snake toxin-like"/>
    <property type="match status" value="3"/>
</dbReference>
<dbReference type="FunFam" id="2.10.60.10:FF:000015">
    <property type="entry name" value="Urokinase plasminogen activator surface receptor"/>
    <property type="match status" value="1"/>
</dbReference>
<feature type="chain" id="PRO_5026332948" description="Urokinase plasminogen activator surface receptor" evidence="12">
    <location>
        <begin position="27"/>
        <end position="328"/>
    </location>
</feature>
<evidence type="ECO:0000256" key="4">
    <source>
        <dbReference type="ARBA" id="ARBA00022622"/>
    </source>
</evidence>
<dbReference type="GO" id="GO:0005886">
    <property type="term" value="C:plasma membrane"/>
    <property type="evidence" value="ECO:0000318"/>
    <property type="project" value="GO_Central"/>
</dbReference>
<feature type="domain" description="UPAR/Ly6" evidence="13">
    <location>
        <begin position="215"/>
        <end position="306"/>
    </location>
</feature>
<feature type="domain" description="UPAR/Ly6" evidence="13">
    <location>
        <begin position="120"/>
        <end position="208"/>
    </location>
</feature>
<reference evidence="14 15" key="1">
    <citation type="journal article" date="2008" name="Nature">
        <title>Genome analysis of the platypus reveals unique signatures of evolution.</title>
        <authorList>
            <person name="Warren W.C."/>
            <person name="Hillier L.W."/>
            <person name="Marshall Graves J.A."/>
            <person name="Birney E."/>
            <person name="Ponting C.P."/>
            <person name="Grutzner F."/>
            <person name="Belov K."/>
            <person name="Miller W."/>
            <person name="Clarke L."/>
            <person name="Chinwalla A.T."/>
            <person name="Yang S.P."/>
            <person name="Heger A."/>
            <person name="Locke D.P."/>
            <person name="Miethke P."/>
            <person name="Waters P.D."/>
            <person name="Veyrunes F."/>
            <person name="Fulton L."/>
            <person name="Fulton B."/>
            <person name="Graves T."/>
            <person name="Wallis J."/>
            <person name="Puente X.S."/>
            <person name="Lopez-Otin C."/>
            <person name="Ordonez G.R."/>
            <person name="Eichler E.E."/>
            <person name="Chen L."/>
            <person name="Cheng Z."/>
            <person name="Deakin J.E."/>
            <person name="Alsop A."/>
            <person name="Thompson K."/>
            <person name="Kirby P."/>
            <person name="Papenfuss A.T."/>
            <person name="Wakefield M.J."/>
            <person name="Olender T."/>
            <person name="Lancet D."/>
            <person name="Huttley G.A."/>
            <person name="Smit A.F."/>
            <person name="Pask A."/>
            <person name="Temple-Smith P."/>
            <person name="Batzer M.A."/>
            <person name="Walker J.A."/>
            <person name="Konkel M.K."/>
            <person name="Harris R.S."/>
            <person name="Whittington C.M."/>
            <person name="Wong E.S."/>
            <person name="Gemmell N.J."/>
            <person name="Buschiazzo E."/>
            <person name="Vargas Jentzsch I.M."/>
            <person name="Merkel A."/>
            <person name="Schmitz J."/>
            <person name="Zemann A."/>
            <person name="Churakov G."/>
            <person name="Kriegs J.O."/>
            <person name="Brosius J."/>
            <person name="Murchison E.P."/>
            <person name="Sachidanandam R."/>
            <person name="Smith C."/>
            <person name="Hannon G.J."/>
            <person name="Tsend-Ayush E."/>
            <person name="McMillan D."/>
            <person name="Attenborough R."/>
            <person name="Rens W."/>
            <person name="Ferguson-Smith M."/>
            <person name="Lefevre C.M."/>
            <person name="Sharp J.A."/>
            <person name="Nicholas K.R."/>
            <person name="Ray D.A."/>
            <person name="Kube M."/>
            <person name="Reinhardt R."/>
            <person name="Pringle T.H."/>
            <person name="Taylor J."/>
            <person name="Jones R.C."/>
            <person name="Nixon B."/>
            <person name="Dacheux J.L."/>
            <person name="Niwa H."/>
            <person name="Sekita Y."/>
            <person name="Huang X."/>
            <person name="Stark A."/>
            <person name="Kheradpour P."/>
            <person name="Kellis M."/>
            <person name="Flicek P."/>
            <person name="Chen Y."/>
            <person name="Webber C."/>
            <person name="Hardison R."/>
            <person name="Nelson J."/>
            <person name="Hallsworth-Pepin K."/>
            <person name="Delehaunty K."/>
            <person name="Markovic C."/>
            <person name="Minx P."/>
            <person name="Feng Y."/>
            <person name="Kremitzki C."/>
            <person name="Mitreva M."/>
            <person name="Glasscock J."/>
            <person name="Wylie T."/>
            <person name="Wohldmann P."/>
            <person name="Thiru P."/>
            <person name="Nhan M.N."/>
            <person name="Pohl C.S."/>
            <person name="Smith S.M."/>
            <person name="Hou S."/>
            <person name="Nefedov M."/>
            <person name="de Jong P.J."/>
            <person name="Renfree M.B."/>
            <person name="Mardis E.R."/>
            <person name="Wilson R.K."/>
        </authorList>
    </citation>
    <scope>NUCLEOTIDE SEQUENCE [LARGE SCALE GENOMIC DNA]</scope>
    <source>
        <strain evidence="14 15">Glennie</strain>
    </source>
</reference>
<accession>A0A6I8PRL8</accession>
<keyword evidence="6" id="KW-0677">Repeat</keyword>
<dbReference type="OMA" id="TGNGCNH"/>
<evidence type="ECO:0000313" key="14">
    <source>
        <dbReference type="Ensembl" id="ENSOANP00000054237.1"/>
    </source>
</evidence>
<dbReference type="FunFam" id="2.10.60.10:FF:000019">
    <property type="entry name" value="Urokinase plasminogen activator surface receptor"/>
    <property type="match status" value="1"/>
</dbReference>
<proteinExistence type="predicted"/>